<name>A0A0P7BCR7_9HYPO</name>
<dbReference type="AlphaFoldDB" id="A0A0P7BCR7"/>
<proteinExistence type="predicted"/>
<dbReference type="OrthoDB" id="4851317at2759"/>
<sequence>MSRANPATCRTIEVEAGAFPPPATKLVITQHLEVSQDPPFWAWIIVGAFFDDEDNVLWSTEVFAGHLDIQLESDDESTSGDSSISESGTGQGYTDSESETSSSSELFESELYEWYYQRSEIHRNITHHATNSTTVPLAWDPTRQGPVPGYWQASFNPAFQRWVHTWQPYY</sequence>
<reference evidence="2 3" key="1">
    <citation type="submission" date="2015-09" db="EMBL/GenBank/DDBJ databases">
        <title>Draft genome of a European isolate of the apple canker pathogen Neonectria ditissima.</title>
        <authorList>
            <person name="Gomez-Cortecero A."/>
            <person name="Harrison R.J."/>
            <person name="Armitage A.D."/>
        </authorList>
    </citation>
    <scope>NUCLEOTIDE SEQUENCE [LARGE SCALE GENOMIC DNA]</scope>
    <source>
        <strain evidence="2 3">R09/05</strain>
    </source>
</reference>
<evidence type="ECO:0000313" key="2">
    <source>
        <dbReference type="EMBL" id="KPM40301.1"/>
    </source>
</evidence>
<gene>
    <name evidence="2" type="ORF">AK830_g6272</name>
</gene>
<keyword evidence="3" id="KW-1185">Reference proteome</keyword>
<evidence type="ECO:0000313" key="3">
    <source>
        <dbReference type="Proteomes" id="UP000050424"/>
    </source>
</evidence>
<feature type="compositionally biased region" description="Low complexity" evidence="1">
    <location>
        <begin position="79"/>
        <end position="88"/>
    </location>
</feature>
<dbReference type="Proteomes" id="UP000050424">
    <property type="component" value="Unassembled WGS sequence"/>
</dbReference>
<protein>
    <submittedName>
        <fullName evidence="2">Uncharacterized protein</fullName>
    </submittedName>
</protein>
<dbReference type="EMBL" id="LKCW01000087">
    <property type="protein sequence ID" value="KPM40301.1"/>
    <property type="molecule type" value="Genomic_DNA"/>
</dbReference>
<comment type="caution">
    <text evidence="2">The sequence shown here is derived from an EMBL/GenBank/DDBJ whole genome shotgun (WGS) entry which is preliminary data.</text>
</comment>
<feature type="region of interest" description="Disordered" evidence="1">
    <location>
        <begin position="73"/>
        <end position="104"/>
    </location>
</feature>
<accession>A0A0P7BCR7</accession>
<evidence type="ECO:0000256" key="1">
    <source>
        <dbReference type="SAM" id="MobiDB-lite"/>
    </source>
</evidence>
<organism evidence="2 3">
    <name type="scientific">Neonectria ditissima</name>
    <dbReference type="NCBI Taxonomy" id="78410"/>
    <lineage>
        <taxon>Eukaryota</taxon>
        <taxon>Fungi</taxon>
        <taxon>Dikarya</taxon>
        <taxon>Ascomycota</taxon>
        <taxon>Pezizomycotina</taxon>
        <taxon>Sordariomycetes</taxon>
        <taxon>Hypocreomycetidae</taxon>
        <taxon>Hypocreales</taxon>
        <taxon>Nectriaceae</taxon>
        <taxon>Neonectria</taxon>
    </lineage>
</organism>